<feature type="transmembrane region" description="Helical" evidence="1">
    <location>
        <begin position="43"/>
        <end position="60"/>
    </location>
</feature>
<sequence>MKWFFIIIAIKFAINNSIEKSRHLKKLIFPPRKQSSSKFRDKLVLWYGKIVFFVPMALGIKRQLEKVSTNYL</sequence>
<dbReference type="Proteomes" id="UP000028715">
    <property type="component" value="Unassembled WGS sequence"/>
</dbReference>
<keyword evidence="1" id="KW-1133">Transmembrane helix</keyword>
<evidence type="ECO:0000313" key="2">
    <source>
        <dbReference type="EMBL" id="KFF05295.1"/>
    </source>
</evidence>
<gene>
    <name evidence="2" type="ORF">IW19_07005</name>
</gene>
<evidence type="ECO:0000256" key="1">
    <source>
        <dbReference type="SAM" id="Phobius"/>
    </source>
</evidence>
<organism evidence="2 3">
    <name type="scientific">Flavobacterium reichenbachii</name>
    <dbReference type="NCBI Taxonomy" id="362418"/>
    <lineage>
        <taxon>Bacteria</taxon>
        <taxon>Pseudomonadati</taxon>
        <taxon>Bacteroidota</taxon>
        <taxon>Flavobacteriia</taxon>
        <taxon>Flavobacteriales</taxon>
        <taxon>Flavobacteriaceae</taxon>
        <taxon>Flavobacterium</taxon>
    </lineage>
</organism>
<keyword evidence="1" id="KW-0812">Transmembrane</keyword>
<keyword evidence="1" id="KW-0472">Membrane</keyword>
<proteinExistence type="predicted"/>
<reference evidence="2 3" key="1">
    <citation type="submission" date="2014-07" db="EMBL/GenBank/DDBJ databases">
        <title>Genome of Flavobacterium reichenbachii LMG 25512.</title>
        <authorList>
            <person name="Stropko S.J."/>
            <person name="Pipes S.E."/>
            <person name="Newman J.D."/>
        </authorList>
    </citation>
    <scope>NUCLEOTIDE SEQUENCE [LARGE SCALE GENOMIC DNA]</scope>
    <source>
        <strain evidence="2 3">LMG 25512</strain>
    </source>
</reference>
<keyword evidence="3" id="KW-1185">Reference proteome</keyword>
<accession>A0A085ZLI1</accession>
<dbReference type="AlphaFoldDB" id="A0A085ZLI1"/>
<name>A0A085ZLI1_9FLAO</name>
<dbReference type="EMBL" id="JPRL01000001">
    <property type="protein sequence ID" value="KFF05295.1"/>
    <property type="molecule type" value="Genomic_DNA"/>
</dbReference>
<protein>
    <submittedName>
        <fullName evidence="2">Uncharacterized protein</fullName>
    </submittedName>
</protein>
<evidence type="ECO:0000313" key="3">
    <source>
        <dbReference type="Proteomes" id="UP000028715"/>
    </source>
</evidence>
<comment type="caution">
    <text evidence="2">The sequence shown here is derived from an EMBL/GenBank/DDBJ whole genome shotgun (WGS) entry which is preliminary data.</text>
</comment>